<dbReference type="CDD" id="cd05213">
    <property type="entry name" value="NAD_bind_Glutamyl_tRNA_reduct"/>
    <property type="match status" value="1"/>
</dbReference>
<evidence type="ECO:0000256" key="7">
    <source>
        <dbReference type="ARBA" id="ARBA00047464"/>
    </source>
</evidence>
<sequence length="434" mass="48209">MNIVIVGLNHRTASVEIRERLAISDARMGDALFRLTNDPVIEEGVILSTCNRVEVCAVVKDTHRGFEVIKKFLAASDAKLSLESVTPSLYIHSSSKAIEHLFRVASSLDSMILGEPQILGQLKDAFDHAILHKTTGIILNKAFKKAISVAKRVRTDTKIAESAVSISFAAVELAKKIFGALTGKSVMLIGAGEMAELAARHFVGNGVDSITIANRSYERAVKLALTFNGMPIKFEAFEDELVKSDIVLCSAGAPHYLITREAVEKVIALRQNRPIFFIDISVPRNIDPEINDLDNVFLYDIDDLQHSVQTNMATRQKEALKAEKIITEEIVSFARWFKSLDAVPMIVALKDRAEAIRQSEIEKMQNKLGDLTETQRKALEGLTASIVNKLLHHPLTALKNEVHSKNGNMILETTRKLFDLEEVLSRDKTEKKKD</sequence>
<dbReference type="GO" id="GO:0008883">
    <property type="term" value="F:glutamyl-tRNA reductase activity"/>
    <property type="evidence" value="ECO:0007669"/>
    <property type="project" value="UniProtKB-EC"/>
</dbReference>
<reference evidence="11" key="1">
    <citation type="submission" date="2018-06" db="EMBL/GenBank/DDBJ databases">
        <authorList>
            <person name="Zhirakovskaya E."/>
        </authorList>
    </citation>
    <scope>NUCLEOTIDE SEQUENCE</scope>
</reference>
<evidence type="ECO:0000259" key="9">
    <source>
        <dbReference type="Pfam" id="PF01488"/>
    </source>
</evidence>
<dbReference type="SUPFAM" id="SSF51735">
    <property type="entry name" value="NAD(P)-binding Rossmann-fold domains"/>
    <property type="match status" value="1"/>
</dbReference>
<dbReference type="SUPFAM" id="SSF69075">
    <property type="entry name" value="Glutamyl tRNA-reductase dimerization domain"/>
    <property type="match status" value="1"/>
</dbReference>
<evidence type="ECO:0000256" key="3">
    <source>
        <dbReference type="ARBA" id="ARBA00012970"/>
    </source>
</evidence>
<keyword evidence="6" id="KW-0627">Porphyrin biosynthesis</keyword>
<dbReference type="InterPro" id="IPR000343">
    <property type="entry name" value="4pyrrol_synth_GluRdtase"/>
</dbReference>
<dbReference type="GO" id="GO:0050661">
    <property type="term" value="F:NADP binding"/>
    <property type="evidence" value="ECO:0007669"/>
    <property type="project" value="InterPro"/>
</dbReference>
<evidence type="ECO:0000259" key="8">
    <source>
        <dbReference type="Pfam" id="PF00745"/>
    </source>
</evidence>
<comment type="pathway">
    <text evidence="1">Porphyrin-containing compound metabolism; protoporphyrin-IX biosynthesis; 5-aminolevulinate from L-glutamyl-tRNA(Glu): step 1/2.</text>
</comment>
<keyword evidence="4" id="KW-0521">NADP</keyword>
<dbReference type="InterPro" id="IPR036291">
    <property type="entry name" value="NAD(P)-bd_dom_sf"/>
</dbReference>
<evidence type="ECO:0000256" key="1">
    <source>
        <dbReference type="ARBA" id="ARBA00005059"/>
    </source>
</evidence>
<dbReference type="InterPro" id="IPR015895">
    <property type="entry name" value="4pyrrol_synth_GluRdtase_N"/>
</dbReference>
<evidence type="ECO:0000256" key="2">
    <source>
        <dbReference type="ARBA" id="ARBA00005916"/>
    </source>
</evidence>
<dbReference type="InterPro" id="IPR015896">
    <property type="entry name" value="4pyrrol_synth_GluRdtase_dimer"/>
</dbReference>
<name>A0A3B1D023_9ZZZZ</name>
<dbReference type="AlphaFoldDB" id="A0A3B1D023"/>
<dbReference type="Pfam" id="PF01488">
    <property type="entry name" value="Shikimate_DH"/>
    <property type="match status" value="1"/>
</dbReference>
<dbReference type="EMBL" id="UOGF01000085">
    <property type="protein sequence ID" value="VAX32171.1"/>
    <property type="molecule type" value="Genomic_DNA"/>
</dbReference>
<evidence type="ECO:0000256" key="4">
    <source>
        <dbReference type="ARBA" id="ARBA00022857"/>
    </source>
</evidence>
<dbReference type="SUPFAM" id="SSF69742">
    <property type="entry name" value="Glutamyl tRNA-reductase catalytic, N-terminal domain"/>
    <property type="match status" value="1"/>
</dbReference>
<gene>
    <name evidence="11" type="ORF">MNBD_NITROSPIRAE01-330</name>
</gene>
<accession>A0A3B1D023</accession>
<dbReference type="PROSITE" id="PS00747">
    <property type="entry name" value="GLUTR"/>
    <property type="match status" value="1"/>
</dbReference>
<protein>
    <recommendedName>
        <fullName evidence="3">glutamyl-tRNA reductase</fullName>
        <ecNumber evidence="3">1.2.1.70</ecNumber>
    </recommendedName>
</protein>
<comment type="similarity">
    <text evidence="2">Belongs to the glutamyl-tRNA reductase family.</text>
</comment>
<dbReference type="NCBIfam" id="TIGR01035">
    <property type="entry name" value="hemA"/>
    <property type="match status" value="1"/>
</dbReference>
<dbReference type="Pfam" id="PF05201">
    <property type="entry name" value="GlutR_N"/>
    <property type="match status" value="1"/>
</dbReference>
<proteinExistence type="inferred from homology"/>
<dbReference type="InterPro" id="IPR018214">
    <property type="entry name" value="GluRdtase_CS"/>
</dbReference>
<dbReference type="UniPathway" id="UPA00251">
    <property type="reaction ID" value="UER00316"/>
</dbReference>
<dbReference type="FunFam" id="3.40.50.720:FF:000031">
    <property type="entry name" value="Glutamyl-tRNA reductase"/>
    <property type="match status" value="1"/>
</dbReference>
<dbReference type="HAMAP" id="MF_00087">
    <property type="entry name" value="Glu_tRNA_reductase"/>
    <property type="match status" value="1"/>
</dbReference>
<evidence type="ECO:0000313" key="11">
    <source>
        <dbReference type="EMBL" id="VAX32171.1"/>
    </source>
</evidence>
<dbReference type="Gene3D" id="3.40.50.720">
    <property type="entry name" value="NAD(P)-binding Rossmann-like Domain"/>
    <property type="match status" value="1"/>
</dbReference>
<feature type="domain" description="Quinate/shikimate 5-dehydrogenase/glutamyl-tRNA reductase" evidence="9">
    <location>
        <begin position="172"/>
        <end position="306"/>
    </location>
</feature>
<dbReference type="EC" id="1.2.1.70" evidence="3"/>
<dbReference type="GO" id="GO:0019353">
    <property type="term" value="P:protoporphyrinogen IX biosynthetic process from glutamate"/>
    <property type="evidence" value="ECO:0007669"/>
    <property type="project" value="TreeGrafter"/>
</dbReference>
<dbReference type="InterPro" id="IPR036343">
    <property type="entry name" value="GluRdtase_N_sf"/>
</dbReference>
<feature type="domain" description="Tetrapyrrole biosynthesis glutamyl-tRNA reductase dimerisation" evidence="8">
    <location>
        <begin position="321"/>
        <end position="420"/>
    </location>
</feature>
<dbReference type="InterPro" id="IPR036453">
    <property type="entry name" value="GluRdtase_dimer_dom_sf"/>
</dbReference>
<dbReference type="InterPro" id="IPR006151">
    <property type="entry name" value="Shikm_DH/Glu-tRNA_Rdtase"/>
</dbReference>
<dbReference type="PANTHER" id="PTHR43013:SF1">
    <property type="entry name" value="GLUTAMYL-TRNA REDUCTASE"/>
    <property type="match status" value="1"/>
</dbReference>
<dbReference type="PIRSF" id="PIRSF000445">
    <property type="entry name" value="4pyrrol_synth_GluRdtase"/>
    <property type="match status" value="1"/>
</dbReference>
<keyword evidence="5 11" id="KW-0560">Oxidoreductase</keyword>
<organism evidence="11">
    <name type="scientific">hydrothermal vent metagenome</name>
    <dbReference type="NCBI Taxonomy" id="652676"/>
    <lineage>
        <taxon>unclassified sequences</taxon>
        <taxon>metagenomes</taxon>
        <taxon>ecological metagenomes</taxon>
    </lineage>
</organism>
<dbReference type="FunFam" id="3.30.460.30:FF:000001">
    <property type="entry name" value="Glutamyl-tRNA reductase"/>
    <property type="match status" value="1"/>
</dbReference>
<dbReference type="Pfam" id="PF00745">
    <property type="entry name" value="GlutR_dimer"/>
    <property type="match status" value="1"/>
</dbReference>
<evidence type="ECO:0000256" key="5">
    <source>
        <dbReference type="ARBA" id="ARBA00023002"/>
    </source>
</evidence>
<dbReference type="PANTHER" id="PTHR43013">
    <property type="entry name" value="GLUTAMYL-TRNA REDUCTASE"/>
    <property type="match status" value="1"/>
</dbReference>
<dbReference type="Gene3D" id="3.30.460.30">
    <property type="entry name" value="Glutamyl-tRNA reductase, N-terminal domain"/>
    <property type="match status" value="1"/>
</dbReference>
<evidence type="ECO:0000256" key="6">
    <source>
        <dbReference type="ARBA" id="ARBA00023244"/>
    </source>
</evidence>
<evidence type="ECO:0000259" key="10">
    <source>
        <dbReference type="Pfam" id="PF05201"/>
    </source>
</evidence>
<feature type="domain" description="Glutamyl-tRNA reductase N-terminal" evidence="10">
    <location>
        <begin position="6"/>
        <end position="157"/>
    </location>
</feature>
<comment type="catalytic activity">
    <reaction evidence="7">
        <text>(S)-4-amino-5-oxopentanoate + tRNA(Glu) + NADP(+) = L-glutamyl-tRNA(Glu) + NADPH + H(+)</text>
        <dbReference type="Rhea" id="RHEA:12344"/>
        <dbReference type="Rhea" id="RHEA-COMP:9663"/>
        <dbReference type="Rhea" id="RHEA-COMP:9680"/>
        <dbReference type="ChEBI" id="CHEBI:15378"/>
        <dbReference type="ChEBI" id="CHEBI:57501"/>
        <dbReference type="ChEBI" id="CHEBI:57783"/>
        <dbReference type="ChEBI" id="CHEBI:58349"/>
        <dbReference type="ChEBI" id="CHEBI:78442"/>
        <dbReference type="ChEBI" id="CHEBI:78520"/>
        <dbReference type="EC" id="1.2.1.70"/>
    </reaction>
</comment>